<reference evidence="10 11" key="1">
    <citation type="journal article" date="2024" name="Science">
        <title>Giant polyketide synthase enzymes in the biosynthesis of giant marine polyether toxins.</title>
        <authorList>
            <person name="Fallon T.R."/>
            <person name="Shende V.V."/>
            <person name="Wierzbicki I.H."/>
            <person name="Pendleton A.L."/>
            <person name="Watervoot N.F."/>
            <person name="Auber R.P."/>
            <person name="Gonzalez D.J."/>
            <person name="Wisecaver J.H."/>
            <person name="Moore B.S."/>
        </authorList>
    </citation>
    <scope>NUCLEOTIDE SEQUENCE [LARGE SCALE GENOMIC DNA]</scope>
    <source>
        <strain evidence="10 11">12B1</strain>
    </source>
</reference>
<feature type="transmembrane region" description="Helical" evidence="8">
    <location>
        <begin position="695"/>
        <end position="715"/>
    </location>
</feature>
<dbReference type="PANTHER" id="PTHR48020">
    <property type="entry name" value="PROTON MYO-INOSITOL COTRANSPORTER"/>
    <property type="match status" value="1"/>
</dbReference>
<dbReference type="Pfam" id="PF00083">
    <property type="entry name" value="Sugar_tr"/>
    <property type="match status" value="1"/>
</dbReference>
<evidence type="ECO:0000256" key="5">
    <source>
        <dbReference type="ARBA" id="ARBA00022989"/>
    </source>
</evidence>
<proteinExistence type="inferred from homology"/>
<evidence type="ECO:0000313" key="11">
    <source>
        <dbReference type="Proteomes" id="UP001515480"/>
    </source>
</evidence>
<dbReference type="InterPro" id="IPR003663">
    <property type="entry name" value="Sugar/inositol_transpt"/>
</dbReference>
<dbReference type="Gene3D" id="1.20.1250.20">
    <property type="entry name" value="MFS general substrate transporter like domains"/>
    <property type="match status" value="1"/>
</dbReference>
<feature type="transmembrane region" description="Helical" evidence="8">
    <location>
        <begin position="634"/>
        <end position="654"/>
    </location>
</feature>
<feature type="transmembrane region" description="Helical" evidence="8">
    <location>
        <begin position="608"/>
        <end position="627"/>
    </location>
</feature>
<accession>A0AB34JN41</accession>
<evidence type="ECO:0000313" key="10">
    <source>
        <dbReference type="EMBL" id="KAL1523395.1"/>
    </source>
</evidence>
<evidence type="ECO:0000256" key="2">
    <source>
        <dbReference type="ARBA" id="ARBA00010992"/>
    </source>
</evidence>
<feature type="transmembrane region" description="Helical" evidence="8">
    <location>
        <begin position="721"/>
        <end position="742"/>
    </location>
</feature>
<comment type="caution">
    <text evidence="10">The sequence shown here is derived from an EMBL/GenBank/DDBJ whole genome shotgun (WGS) entry which is preliminary data.</text>
</comment>
<dbReference type="PROSITE" id="PS00216">
    <property type="entry name" value="SUGAR_TRANSPORT_1"/>
    <property type="match status" value="1"/>
</dbReference>
<feature type="transmembrane region" description="Helical" evidence="8">
    <location>
        <begin position="364"/>
        <end position="380"/>
    </location>
</feature>
<dbReference type="InterPro" id="IPR005829">
    <property type="entry name" value="Sugar_transporter_CS"/>
</dbReference>
<evidence type="ECO:0000259" key="9">
    <source>
        <dbReference type="PROSITE" id="PS50850"/>
    </source>
</evidence>
<evidence type="ECO:0000256" key="7">
    <source>
        <dbReference type="SAM" id="MobiDB-lite"/>
    </source>
</evidence>
<feature type="transmembrane region" description="Helical" evidence="8">
    <location>
        <begin position="565"/>
        <end position="588"/>
    </location>
</feature>
<evidence type="ECO:0000256" key="3">
    <source>
        <dbReference type="ARBA" id="ARBA00022448"/>
    </source>
</evidence>
<gene>
    <name evidence="10" type="ORF">AB1Y20_018337</name>
</gene>
<feature type="domain" description="Major facilitator superfamily (MFS) profile" evidence="9">
    <location>
        <begin position="324"/>
        <end position="749"/>
    </location>
</feature>
<dbReference type="InterPro" id="IPR050814">
    <property type="entry name" value="Myo-inositol_Transporter"/>
</dbReference>
<keyword evidence="6 8" id="KW-0472">Membrane</keyword>
<feature type="region of interest" description="Disordered" evidence="7">
    <location>
        <begin position="1"/>
        <end position="87"/>
    </location>
</feature>
<dbReference type="PROSITE" id="PS50850">
    <property type="entry name" value="MFS"/>
    <property type="match status" value="1"/>
</dbReference>
<evidence type="ECO:0000256" key="6">
    <source>
        <dbReference type="ARBA" id="ARBA00023136"/>
    </source>
</evidence>
<dbReference type="GO" id="GO:0022857">
    <property type="term" value="F:transmembrane transporter activity"/>
    <property type="evidence" value="ECO:0007669"/>
    <property type="project" value="InterPro"/>
</dbReference>
<name>A0AB34JN41_PRYPA</name>
<feature type="transmembrane region" description="Helical" evidence="8">
    <location>
        <begin position="458"/>
        <end position="474"/>
    </location>
</feature>
<keyword evidence="5 8" id="KW-1133">Transmembrane helix</keyword>
<sequence length="778" mass="83318">MTASSMPAGSLVRGRGAASKATKGSEGSTYCPSTLEALTDREMPPINSSSVQPTVSARRRRSTARTSVGAGRSLASTGPREAAPSRRLLMREGGSMSARLQREGSVVDISTVAMELSASGMNLSISHRTLWDLARRSHILMCAAKLPARLLESACRPFRLLDCTLRLKGESFDNSTLSHPLPPSLAPHRPMDTVRDLQVTLAARSESNSKRANVGGSLSNDELSIDRQLRLGDGLSASDIAVPGGFRRHHVDATGASSWYQEYVDTPLAVTISKHLQSDSRNLLSTVRFVDDPADLEAESREAQASTASCDPRQSRCTPALASVCALCMISSTLSGYDQGVIAAAMPEMQPDLSMSDEDKEVCIGILNIAAAFGGVLAGPTADHIGRRKTIVIANVLFLVGSLFLTFATAFWMALAGRIVMGFGVGASLVAPSIYVAEMVPASMRGMMVGANDLADNFGILLGYAVGLVFWGVAGGWRDMFFIGILPCVLILMAIWVVPESPRWLLFKGHHEQARKELLRLGSTVDTVDGDAQKILDGLRRGSESQVQEAGWSDVLCPKTRLLRAMILSGMGIAFFSQACGTEAIIYYSPTIFSQLKMEGRDALKGTMLVGTCKIIFLVIGASLFDYTGRKPMLIISGCGLCVAFILEGLSVAIDSAPLAVVGLCCAMSAFSIGLSPLTYVVPTEVFPTHVRGKAMSVALFTTRMLAGGISTSFLSLQHAFTAQGLWYIFASIAAMSVVFVVRNVPETMGKSLEDIENIFKARLQRQRDTVEGVQPMM</sequence>
<dbReference type="PRINTS" id="PR00171">
    <property type="entry name" value="SUGRTRNSPORT"/>
</dbReference>
<evidence type="ECO:0000256" key="1">
    <source>
        <dbReference type="ARBA" id="ARBA00004141"/>
    </source>
</evidence>
<dbReference type="Proteomes" id="UP001515480">
    <property type="component" value="Unassembled WGS sequence"/>
</dbReference>
<keyword evidence="11" id="KW-1185">Reference proteome</keyword>
<dbReference type="PROSITE" id="PS00217">
    <property type="entry name" value="SUGAR_TRANSPORT_2"/>
    <property type="match status" value="1"/>
</dbReference>
<dbReference type="GO" id="GO:0016020">
    <property type="term" value="C:membrane"/>
    <property type="evidence" value="ECO:0007669"/>
    <property type="project" value="UniProtKB-SubCell"/>
</dbReference>
<keyword evidence="4 8" id="KW-0812">Transmembrane</keyword>
<protein>
    <recommendedName>
        <fullName evidence="9">Major facilitator superfamily (MFS) profile domain-containing protein</fullName>
    </recommendedName>
</protein>
<dbReference type="SUPFAM" id="SSF103473">
    <property type="entry name" value="MFS general substrate transporter"/>
    <property type="match status" value="1"/>
</dbReference>
<feature type="transmembrane region" description="Helical" evidence="8">
    <location>
        <begin position="480"/>
        <end position="498"/>
    </location>
</feature>
<feature type="transmembrane region" description="Helical" evidence="8">
    <location>
        <begin position="392"/>
        <end position="413"/>
    </location>
</feature>
<dbReference type="EMBL" id="JBGBPQ010000006">
    <property type="protein sequence ID" value="KAL1523395.1"/>
    <property type="molecule type" value="Genomic_DNA"/>
</dbReference>
<comment type="subcellular location">
    <subcellularLocation>
        <location evidence="1">Membrane</location>
        <topology evidence="1">Multi-pass membrane protein</topology>
    </subcellularLocation>
</comment>
<feature type="transmembrane region" description="Helical" evidence="8">
    <location>
        <begin position="419"/>
        <end position="437"/>
    </location>
</feature>
<dbReference type="InterPro" id="IPR036259">
    <property type="entry name" value="MFS_trans_sf"/>
</dbReference>
<comment type="similarity">
    <text evidence="2">Belongs to the major facilitator superfamily. Sugar transporter (TC 2.A.1.1) family.</text>
</comment>
<dbReference type="InterPro" id="IPR005828">
    <property type="entry name" value="MFS_sugar_transport-like"/>
</dbReference>
<dbReference type="PANTHER" id="PTHR48020:SF49">
    <property type="entry name" value="SUGAR TRANSPORTER"/>
    <property type="match status" value="1"/>
</dbReference>
<evidence type="ECO:0000256" key="8">
    <source>
        <dbReference type="SAM" id="Phobius"/>
    </source>
</evidence>
<organism evidence="10 11">
    <name type="scientific">Prymnesium parvum</name>
    <name type="common">Toxic golden alga</name>
    <dbReference type="NCBI Taxonomy" id="97485"/>
    <lineage>
        <taxon>Eukaryota</taxon>
        <taxon>Haptista</taxon>
        <taxon>Haptophyta</taxon>
        <taxon>Prymnesiophyceae</taxon>
        <taxon>Prymnesiales</taxon>
        <taxon>Prymnesiaceae</taxon>
        <taxon>Prymnesium</taxon>
    </lineage>
</organism>
<dbReference type="AlphaFoldDB" id="A0AB34JN41"/>
<evidence type="ECO:0000256" key="4">
    <source>
        <dbReference type="ARBA" id="ARBA00022692"/>
    </source>
</evidence>
<feature type="transmembrane region" description="Helical" evidence="8">
    <location>
        <begin position="660"/>
        <end position="683"/>
    </location>
</feature>
<dbReference type="NCBIfam" id="TIGR00879">
    <property type="entry name" value="SP"/>
    <property type="match status" value="1"/>
</dbReference>
<keyword evidence="3" id="KW-0813">Transport</keyword>
<dbReference type="InterPro" id="IPR020846">
    <property type="entry name" value="MFS_dom"/>
</dbReference>